<accession>A0A0C2I7P8</accession>
<evidence type="ECO:0000313" key="1">
    <source>
        <dbReference type="EMBL" id="KII61233.1"/>
    </source>
</evidence>
<sequence length="157" mass="17649">MIIECSPTVPLSALYIRIRHPTADTQCNVKGESGRNQPDPSSMLTEWSPTVPLSALYVMERSLCNGSRCLTGIRHPTADSKCNVKGESGRNQPDPSSMVIEWSPTVPLIALYVSKDIWSRSFDSATIDREMENVWLKLRKLYDAKLIFYADEEGKQL</sequence>
<organism evidence="1 2">
    <name type="scientific">Thelohanellus kitauei</name>
    <name type="common">Myxosporean</name>
    <dbReference type="NCBI Taxonomy" id="669202"/>
    <lineage>
        <taxon>Eukaryota</taxon>
        <taxon>Metazoa</taxon>
        <taxon>Cnidaria</taxon>
        <taxon>Myxozoa</taxon>
        <taxon>Myxosporea</taxon>
        <taxon>Bivalvulida</taxon>
        <taxon>Platysporina</taxon>
        <taxon>Myxobolidae</taxon>
        <taxon>Thelohanellus</taxon>
    </lineage>
</organism>
<name>A0A0C2I7P8_THEKT</name>
<protein>
    <submittedName>
        <fullName evidence="1">Uncharacterized protein</fullName>
    </submittedName>
</protein>
<comment type="caution">
    <text evidence="1">The sequence shown here is derived from an EMBL/GenBank/DDBJ whole genome shotgun (WGS) entry which is preliminary data.</text>
</comment>
<dbReference type="EMBL" id="JWZT01005374">
    <property type="protein sequence ID" value="KII61233.1"/>
    <property type="molecule type" value="Genomic_DNA"/>
</dbReference>
<evidence type="ECO:0000313" key="2">
    <source>
        <dbReference type="Proteomes" id="UP000031668"/>
    </source>
</evidence>
<gene>
    <name evidence="1" type="ORF">RF11_11318</name>
</gene>
<proteinExistence type="predicted"/>
<reference evidence="1 2" key="1">
    <citation type="journal article" date="2014" name="Genome Biol. Evol.">
        <title>The genome of the myxosporean Thelohanellus kitauei shows adaptations to nutrient acquisition within its fish host.</title>
        <authorList>
            <person name="Yang Y."/>
            <person name="Xiong J."/>
            <person name="Zhou Z."/>
            <person name="Huo F."/>
            <person name="Miao W."/>
            <person name="Ran C."/>
            <person name="Liu Y."/>
            <person name="Zhang J."/>
            <person name="Feng J."/>
            <person name="Wang M."/>
            <person name="Wang M."/>
            <person name="Wang L."/>
            <person name="Yao B."/>
        </authorList>
    </citation>
    <scope>NUCLEOTIDE SEQUENCE [LARGE SCALE GENOMIC DNA]</scope>
    <source>
        <strain evidence="1">Wuqing</strain>
    </source>
</reference>
<dbReference type="Proteomes" id="UP000031668">
    <property type="component" value="Unassembled WGS sequence"/>
</dbReference>
<keyword evidence="2" id="KW-1185">Reference proteome</keyword>
<dbReference type="AlphaFoldDB" id="A0A0C2I7P8"/>